<gene>
    <name evidence="1" type="ORF">Mal15_61200</name>
</gene>
<proteinExistence type="predicted"/>
<evidence type="ECO:0000313" key="2">
    <source>
        <dbReference type="Proteomes" id="UP000321353"/>
    </source>
</evidence>
<dbReference type="KEGG" id="smam:Mal15_61200"/>
<sequence>MADRFNPSDAQTYFTSKFWKDHVFIGNELSKKKAEIVFQRRSVRISSVICLTRAELTSLAGEIHNRQTEFANAGPHSMYVSRAAYDIWSRGGSKPSDRQSASHKKSTFRFAVQRQVDGKYAIHHFDG</sequence>
<protein>
    <submittedName>
        <fullName evidence="1">Uncharacterized protein</fullName>
    </submittedName>
</protein>
<dbReference type="AlphaFoldDB" id="A0A5B9MPW2"/>
<dbReference type="EMBL" id="CP036264">
    <property type="protein sequence ID" value="QEG02037.1"/>
    <property type="molecule type" value="Genomic_DNA"/>
</dbReference>
<dbReference type="RefSeq" id="WP_147871034.1">
    <property type="nucleotide sequence ID" value="NZ_CP036264.1"/>
</dbReference>
<reference evidence="1 2" key="1">
    <citation type="submission" date="2019-02" db="EMBL/GenBank/DDBJ databases">
        <title>Planctomycetal bacteria perform biofilm scaping via a novel small molecule.</title>
        <authorList>
            <person name="Jeske O."/>
            <person name="Boedeker C."/>
            <person name="Wiegand S."/>
            <person name="Breitling P."/>
            <person name="Kallscheuer N."/>
            <person name="Jogler M."/>
            <person name="Rohde M."/>
            <person name="Petersen J."/>
            <person name="Medema M.H."/>
            <person name="Surup F."/>
            <person name="Jogler C."/>
        </authorList>
    </citation>
    <scope>NUCLEOTIDE SEQUENCE [LARGE SCALE GENOMIC DNA]</scope>
    <source>
        <strain evidence="1 2">Mal15</strain>
    </source>
</reference>
<accession>A0A5B9MPW2</accession>
<dbReference type="Proteomes" id="UP000321353">
    <property type="component" value="Chromosome"/>
</dbReference>
<keyword evidence="2" id="KW-1185">Reference proteome</keyword>
<organism evidence="1 2">
    <name type="scientific">Stieleria maiorica</name>
    <dbReference type="NCBI Taxonomy" id="2795974"/>
    <lineage>
        <taxon>Bacteria</taxon>
        <taxon>Pseudomonadati</taxon>
        <taxon>Planctomycetota</taxon>
        <taxon>Planctomycetia</taxon>
        <taxon>Pirellulales</taxon>
        <taxon>Pirellulaceae</taxon>
        <taxon>Stieleria</taxon>
    </lineage>
</organism>
<name>A0A5B9MPW2_9BACT</name>
<evidence type="ECO:0000313" key="1">
    <source>
        <dbReference type="EMBL" id="QEG02037.1"/>
    </source>
</evidence>